<proteinExistence type="predicted"/>
<reference evidence="2" key="1">
    <citation type="journal article" date="2022" name="Nat. Commun.">
        <title>Chromosome evolution and the genetic basis of agronomically important traits in greater yam.</title>
        <authorList>
            <person name="Bredeson J.V."/>
            <person name="Lyons J.B."/>
            <person name="Oniyinde I.O."/>
            <person name="Okereke N.R."/>
            <person name="Kolade O."/>
            <person name="Nnabue I."/>
            <person name="Nwadili C.O."/>
            <person name="Hribova E."/>
            <person name="Parker M."/>
            <person name="Nwogha J."/>
            <person name="Shu S."/>
            <person name="Carlson J."/>
            <person name="Kariba R."/>
            <person name="Muthemba S."/>
            <person name="Knop K."/>
            <person name="Barton G.J."/>
            <person name="Sherwood A.V."/>
            <person name="Lopez-Montes A."/>
            <person name="Asiedu R."/>
            <person name="Jamnadass R."/>
            <person name="Muchugi A."/>
            <person name="Goodstein D."/>
            <person name="Egesi C.N."/>
            <person name="Featherston J."/>
            <person name="Asfaw A."/>
            <person name="Simpson G.G."/>
            <person name="Dolezel J."/>
            <person name="Hendre P.S."/>
            <person name="Van Deynze A."/>
            <person name="Kumar P.L."/>
            <person name="Obidiegwu J.E."/>
            <person name="Bhattacharjee R."/>
            <person name="Rokhsar D.S."/>
        </authorList>
    </citation>
    <scope>NUCLEOTIDE SEQUENCE [LARGE SCALE GENOMIC DNA]</scope>
    <source>
        <strain evidence="2">cv. TDa95/00328</strain>
    </source>
</reference>
<evidence type="ECO:0000313" key="2">
    <source>
        <dbReference type="Proteomes" id="UP000827976"/>
    </source>
</evidence>
<dbReference type="EMBL" id="CM037017">
    <property type="protein sequence ID" value="KAH7677332.1"/>
    <property type="molecule type" value="Genomic_DNA"/>
</dbReference>
<sequence>MDDAQENVVGEPGGLCARGEVSARVGTCLHALGCVYARLHGWERVCVSLRAWGCACAVSGSDCVPARGYAPWGASTCGCTPWEASARGCACWEASAAAGSAGEETAAYGAVSGATPEYSSCSSSLQALASHFHSRFF</sequence>
<comment type="caution">
    <text evidence="1">The sequence shown here is derived from an EMBL/GenBank/DDBJ whole genome shotgun (WGS) entry which is preliminary data.</text>
</comment>
<name>A0ACB7VSE6_DIOAL</name>
<protein>
    <submittedName>
        <fullName evidence="1">Uncharacterized protein</fullName>
    </submittedName>
</protein>
<keyword evidence="2" id="KW-1185">Reference proteome</keyword>
<gene>
    <name evidence="1" type="ORF">IHE45_07G076700</name>
</gene>
<accession>A0ACB7VSE6</accession>
<evidence type="ECO:0000313" key="1">
    <source>
        <dbReference type="EMBL" id="KAH7677332.1"/>
    </source>
</evidence>
<dbReference type="Proteomes" id="UP000827976">
    <property type="component" value="Chromosome 7"/>
</dbReference>
<organism evidence="1 2">
    <name type="scientific">Dioscorea alata</name>
    <name type="common">Purple yam</name>
    <dbReference type="NCBI Taxonomy" id="55571"/>
    <lineage>
        <taxon>Eukaryota</taxon>
        <taxon>Viridiplantae</taxon>
        <taxon>Streptophyta</taxon>
        <taxon>Embryophyta</taxon>
        <taxon>Tracheophyta</taxon>
        <taxon>Spermatophyta</taxon>
        <taxon>Magnoliopsida</taxon>
        <taxon>Liliopsida</taxon>
        <taxon>Dioscoreales</taxon>
        <taxon>Dioscoreaceae</taxon>
        <taxon>Dioscorea</taxon>
    </lineage>
</organism>